<keyword evidence="4" id="KW-1185">Reference proteome</keyword>
<feature type="transmembrane region" description="Helical" evidence="2">
    <location>
        <begin position="246"/>
        <end position="267"/>
    </location>
</feature>
<evidence type="ECO:0000313" key="3">
    <source>
        <dbReference type="EMBL" id="CAJ1932922.1"/>
    </source>
</evidence>
<feature type="transmembrane region" description="Helical" evidence="2">
    <location>
        <begin position="287"/>
        <end position="314"/>
    </location>
</feature>
<feature type="region of interest" description="Disordered" evidence="1">
    <location>
        <begin position="456"/>
        <end position="487"/>
    </location>
</feature>
<reference evidence="3" key="1">
    <citation type="submission" date="2023-08" db="EMBL/GenBank/DDBJ databases">
        <authorList>
            <person name="Audoor S."/>
            <person name="Bilcke G."/>
        </authorList>
    </citation>
    <scope>NUCLEOTIDE SEQUENCE</scope>
</reference>
<feature type="transmembrane region" description="Helical" evidence="2">
    <location>
        <begin position="895"/>
        <end position="922"/>
    </location>
</feature>
<keyword evidence="2" id="KW-0812">Transmembrane</keyword>
<sequence length="1133" mass="127060">MDGSVDAKDVRAFLLSRYGIELTKDQVRTVIFRGLAGGEGEDDAIDILEIVAILMIPMLVKVSDELLGSRPGGARMSSIDEAKKRLLPPATIIEDVLRDILRDTTGGDYDVEHPPPLTPALMRQIFLEYDELELVRDDDLIQQMIDMVSESSKSDKLKDGDEASSSPVLDSKTFAGALTKDTNLYNPETETRYSEVLDDVFPDGFEEDVTNIKNTEESANGPPSLVGETFRTVTTFSHMDYTADNFVHVIHVVLVWLVVVFSYFWYMNGVGTPEFLVDSSDNFGRRVGFAVFRWTLTMLKLVIVGSGVSFLLALGNGVFQKSIVEPIVGLASVAVLVFLPYYFPEKNFVFNTALEEPSHEHYTYSELLNMMIVFGVLLIIIQLKNLMTIFFGKGDYLKKNPAFVFMENVLGSNINRAYRSKQAAVYKINEMARSAYDLHQLDEKAAGITKLKREVSIQESGSQTPISNSKVGNEGNRQQTGPGGRSSREIALQKYNDLVDESEEVGGIIWAWKGYISGNLGVTEGVWLPSRLIAANAILFVTIVVVLYICTIIFTGFIWELEDLYNTVALKEVIYNEQCFTEFDYNDCYFPFEEASFYSGVAVCRDVSLSGPGCMDLFEEVTPESTFGSAIGNICDSFNAAFAPFELQVGDLLGGASCPYVLDAAKQSVIEILAEFNYSPNDAEMLYNACYRINYMEDEDISKFNEWFDDDTWYPDITDETLTGCDIVSSIVSNETFVNSFTGREEAAYVSFQICMAIYKSLTPRPFCEQPLYDHIESIITYERNRTDTEFCYSYLSYCVADPYNPSRGTCVIGEADQKYYRFEGSTCDEYPTPWLLTLTAAMGIIGGLIAALATTLVYIPSSIHTILKFRSGVIASLKDPKFIDYRKNLHNQTYLIGSMFWGLIISTAIVTFLTAGITFLLVWPTTRPIVVEIATQAIGIIITVLVKVVVCFVAMRSAYSGFYRSKPMFANVFNVALECWALALTLALVAGRLVKFLVITSFYVGRIDRPVLADGLFLQVDMLPLVFRQNLLSTESHRRPYIEMLGQMYLMKLRHRENFGSKAGSIWRLLFVSALMPWLKKKRIQDNNIKLETLRSFVENQGSSKRIQDASVEVQYTMPAHKENADEATEPA</sequence>
<evidence type="ECO:0000256" key="2">
    <source>
        <dbReference type="SAM" id="Phobius"/>
    </source>
</evidence>
<dbReference type="Proteomes" id="UP001295423">
    <property type="component" value="Unassembled WGS sequence"/>
</dbReference>
<proteinExistence type="predicted"/>
<protein>
    <submittedName>
        <fullName evidence="3">Uncharacterized protein</fullName>
    </submittedName>
</protein>
<dbReference type="AlphaFoldDB" id="A0AAD2CHD9"/>
<feature type="transmembrane region" description="Helical" evidence="2">
    <location>
        <begin position="934"/>
        <end position="955"/>
    </location>
</feature>
<organism evidence="3 4">
    <name type="scientific">Cylindrotheca closterium</name>
    <dbReference type="NCBI Taxonomy" id="2856"/>
    <lineage>
        <taxon>Eukaryota</taxon>
        <taxon>Sar</taxon>
        <taxon>Stramenopiles</taxon>
        <taxon>Ochrophyta</taxon>
        <taxon>Bacillariophyta</taxon>
        <taxon>Bacillariophyceae</taxon>
        <taxon>Bacillariophycidae</taxon>
        <taxon>Bacillariales</taxon>
        <taxon>Bacillariaceae</taxon>
        <taxon>Cylindrotheca</taxon>
    </lineage>
</organism>
<feature type="compositionally biased region" description="Polar residues" evidence="1">
    <location>
        <begin position="457"/>
        <end position="480"/>
    </location>
</feature>
<feature type="transmembrane region" description="Helical" evidence="2">
    <location>
        <begin position="976"/>
        <end position="995"/>
    </location>
</feature>
<feature type="transmembrane region" description="Helical" evidence="2">
    <location>
        <begin position="537"/>
        <end position="559"/>
    </location>
</feature>
<feature type="transmembrane region" description="Helical" evidence="2">
    <location>
        <begin position="363"/>
        <end position="383"/>
    </location>
</feature>
<feature type="transmembrane region" description="Helical" evidence="2">
    <location>
        <begin position="835"/>
        <end position="860"/>
    </location>
</feature>
<keyword evidence="2" id="KW-1133">Transmembrane helix</keyword>
<name>A0AAD2CHD9_9STRA</name>
<gene>
    <name evidence="3" type="ORF">CYCCA115_LOCUS3079</name>
</gene>
<accession>A0AAD2CHD9</accession>
<evidence type="ECO:0000256" key="1">
    <source>
        <dbReference type="SAM" id="MobiDB-lite"/>
    </source>
</evidence>
<dbReference type="EMBL" id="CAKOGP040000225">
    <property type="protein sequence ID" value="CAJ1932922.1"/>
    <property type="molecule type" value="Genomic_DNA"/>
</dbReference>
<evidence type="ECO:0000313" key="4">
    <source>
        <dbReference type="Proteomes" id="UP001295423"/>
    </source>
</evidence>
<keyword evidence="2" id="KW-0472">Membrane</keyword>
<comment type="caution">
    <text evidence="3">The sequence shown here is derived from an EMBL/GenBank/DDBJ whole genome shotgun (WGS) entry which is preliminary data.</text>
</comment>
<feature type="transmembrane region" description="Helical" evidence="2">
    <location>
        <begin position="326"/>
        <end position="343"/>
    </location>
</feature>